<dbReference type="EMBL" id="KZ505680">
    <property type="protein sequence ID" value="PKU47351.1"/>
    <property type="molecule type" value="Genomic_DNA"/>
</dbReference>
<dbReference type="Proteomes" id="UP000233556">
    <property type="component" value="Unassembled WGS sequence"/>
</dbReference>
<gene>
    <name evidence="2" type="ORF">llap_2318</name>
</gene>
<keyword evidence="3" id="KW-1185">Reference proteome</keyword>
<name>A0A2I0UMV3_LIMLA</name>
<sequence>MLLLMQPRMHLALWAAGINCQVILSCSPTNTPSPSRQGCSASFSTQPIFVLGIDLIHVQNLALGLFELHEVHMGPLLKPVQVPLDGILSLQHGDCATDLGIVGKLAEGALNPTVHVANINSAGPSTDPLVTACHLDIKPLSTSL</sequence>
<dbReference type="AlphaFoldDB" id="A0A2I0UMV3"/>
<evidence type="ECO:0000256" key="1">
    <source>
        <dbReference type="SAM" id="SignalP"/>
    </source>
</evidence>
<reference evidence="3" key="1">
    <citation type="submission" date="2017-11" db="EMBL/GenBank/DDBJ databases">
        <authorList>
            <person name="Lima N.C."/>
            <person name="Parody-Merino A.M."/>
            <person name="Battley P.F."/>
            <person name="Fidler A.E."/>
            <person name="Prosdocimi F."/>
        </authorList>
    </citation>
    <scope>NUCLEOTIDE SEQUENCE [LARGE SCALE GENOMIC DNA]</scope>
</reference>
<organism evidence="2 3">
    <name type="scientific">Limosa lapponica baueri</name>
    <dbReference type="NCBI Taxonomy" id="1758121"/>
    <lineage>
        <taxon>Eukaryota</taxon>
        <taxon>Metazoa</taxon>
        <taxon>Chordata</taxon>
        <taxon>Craniata</taxon>
        <taxon>Vertebrata</taxon>
        <taxon>Euteleostomi</taxon>
        <taxon>Archelosauria</taxon>
        <taxon>Archosauria</taxon>
        <taxon>Dinosauria</taxon>
        <taxon>Saurischia</taxon>
        <taxon>Theropoda</taxon>
        <taxon>Coelurosauria</taxon>
        <taxon>Aves</taxon>
        <taxon>Neognathae</taxon>
        <taxon>Neoaves</taxon>
        <taxon>Charadriiformes</taxon>
        <taxon>Scolopacidae</taxon>
        <taxon>Limosa</taxon>
    </lineage>
</organism>
<feature type="chain" id="PRO_5014111207" evidence="1">
    <location>
        <begin position="26"/>
        <end position="144"/>
    </location>
</feature>
<feature type="signal peptide" evidence="1">
    <location>
        <begin position="1"/>
        <end position="25"/>
    </location>
</feature>
<keyword evidence="1" id="KW-0732">Signal</keyword>
<protein>
    <submittedName>
        <fullName evidence="2">Uncharacterized protein</fullName>
    </submittedName>
</protein>
<evidence type="ECO:0000313" key="3">
    <source>
        <dbReference type="Proteomes" id="UP000233556"/>
    </source>
</evidence>
<accession>A0A2I0UMV3</accession>
<proteinExistence type="predicted"/>
<reference evidence="3" key="2">
    <citation type="submission" date="2017-12" db="EMBL/GenBank/DDBJ databases">
        <title>Genome sequence of the Bar-tailed Godwit (Limosa lapponica baueri).</title>
        <authorList>
            <person name="Lima N.C.B."/>
            <person name="Parody-Merino A.M."/>
            <person name="Battley P.F."/>
            <person name="Fidler A.E."/>
            <person name="Prosdocimi F."/>
        </authorList>
    </citation>
    <scope>NUCLEOTIDE SEQUENCE [LARGE SCALE GENOMIC DNA]</scope>
</reference>
<dbReference type="OrthoDB" id="418242at2759"/>
<evidence type="ECO:0000313" key="2">
    <source>
        <dbReference type="EMBL" id="PKU47351.1"/>
    </source>
</evidence>